<dbReference type="AlphaFoldDB" id="A0A553W973"/>
<keyword evidence="1" id="KW-1133">Transmembrane helix</keyword>
<feature type="transmembrane region" description="Helical" evidence="1">
    <location>
        <begin position="24"/>
        <end position="45"/>
    </location>
</feature>
<sequence>MNAHQVPPQGIELSHMEPVIWHRFVNPAAVLAIAVFLGLALAGIFGGQPHPTHVIETPSATITLQFPETLRNGEFFEMRASITAKRPIQDLGIGISHSYWRDLTINTMLPAPLEEKSEQGRYMLTYGPLKAGETLTLKFDGQINPPLFAGTRGQLFVMDSDDQLAAIPLNLRVFP</sequence>
<evidence type="ECO:0000256" key="1">
    <source>
        <dbReference type="SAM" id="Phobius"/>
    </source>
</evidence>
<organism evidence="2 3">
    <name type="scientific">Sphingorhabdus contaminans</name>
    <dbReference type="NCBI Taxonomy" id="1343899"/>
    <lineage>
        <taxon>Bacteria</taxon>
        <taxon>Pseudomonadati</taxon>
        <taxon>Pseudomonadota</taxon>
        <taxon>Alphaproteobacteria</taxon>
        <taxon>Sphingomonadales</taxon>
        <taxon>Sphingomonadaceae</taxon>
        <taxon>Sphingorhabdus</taxon>
    </lineage>
</organism>
<reference evidence="2 3" key="1">
    <citation type="submission" date="2019-07" db="EMBL/GenBank/DDBJ databases">
        <authorList>
            <person name="Park M."/>
        </authorList>
    </citation>
    <scope>NUCLEOTIDE SEQUENCE [LARGE SCALE GENOMIC DNA]</scope>
    <source>
        <strain evidence="2 3">KCTC32445</strain>
    </source>
</reference>
<keyword evidence="1" id="KW-0472">Membrane</keyword>
<evidence type="ECO:0000313" key="2">
    <source>
        <dbReference type="EMBL" id="TSB01240.1"/>
    </source>
</evidence>
<comment type="caution">
    <text evidence="2">The sequence shown here is derived from an EMBL/GenBank/DDBJ whole genome shotgun (WGS) entry which is preliminary data.</text>
</comment>
<name>A0A553W973_9SPHN</name>
<protein>
    <submittedName>
        <fullName evidence="2">Uncharacterized protein</fullName>
    </submittedName>
</protein>
<keyword evidence="1" id="KW-0812">Transmembrane</keyword>
<dbReference type="EMBL" id="VKKU01000002">
    <property type="protein sequence ID" value="TSB01240.1"/>
    <property type="molecule type" value="Genomic_DNA"/>
</dbReference>
<keyword evidence="3" id="KW-1185">Reference proteome</keyword>
<dbReference type="Proteomes" id="UP000320160">
    <property type="component" value="Unassembled WGS sequence"/>
</dbReference>
<accession>A0A553W973</accession>
<evidence type="ECO:0000313" key="3">
    <source>
        <dbReference type="Proteomes" id="UP000320160"/>
    </source>
</evidence>
<dbReference type="RefSeq" id="WP_143776435.1">
    <property type="nucleotide sequence ID" value="NZ_VKKU01000002.1"/>
</dbReference>
<gene>
    <name evidence="2" type="ORF">FOM92_08430</name>
</gene>
<proteinExistence type="predicted"/>
<dbReference type="OrthoDB" id="7909078at2"/>